<dbReference type="AlphaFoldDB" id="A0A388MDW9"/>
<reference evidence="2 3" key="1">
    <citation type="journal article" date="2018" name="Cell">
        <title>The Chara Genome: Secondary Complexity and Implications for Plant Terrestrialization.</title>
        <authorList>
            <person name="Nishiyama T."/>
            <person name="Sakayama H."/>
            <person name="Vries J.D."/>
            <person name="Buschmann H."/>
            <person name="Saint-Marcoux D."/>
            <person name="Ullrich K.K."/>
            <person name="Haas F.B."/>
            <person name="Vanderstraeten L."/>
            <person name="Becker D."/>
            <person name="Lang D."/>
            <person name="Vosolsobe S."/>
            <person name="Rombauts S."/>
            <person name="Wilhelmsson P.K.I."/>
            <person name="Janitza P."/>
            <person name="Kern R."/>
            <person name="Heyl A."/>
            <person name="Rumpler F."/>
            <person name="Villalobos L.I.A.C."/>
            <person name="Clay J.M."/>
            <person name="Skokan R."/>
            <person name="Toyoda A."/>
            <person name="Suzuki Y."/>
            <person name="Kagoshima H."/>
            <person name="Schijlen E."/>
            <person name="Tajeshwar N."/>
            <person name="Catarino B."/>
            <person name="Hetherington A.J."/>
            <person name="Saltykova A."/>
            <person name="Bonnot C."/>
            <person name="Breuninger H."/>
            <person name="Symeonidi A."/>
            <person name="Radhakrishnan G.V."/>
            <person name="Van Nieuwerburgh F."/>
            <person name="Deforce D."/>
            <person name="Chang C."/>
            <person name="Karol K.G."/>
            <person name="Hedrich R."/>
            <person name="Ulvskov P."/>
            <person name="Glockner G."/>
            <person name="Delwiche C.F."/>
            <person name="Petrasek J."/>
            <person name="Van de Peer Y."/>
            <person name="Friml J."/>
            <person name="Beilby M."/>
            <person name="Dolan L."/>
            <person name="Kohara Y."/>
            <person name="Sugano S."/>
            <person name="Fujiyama A."/>
            <person name="Delaux P.-M."/>
            <person name="Quint M."/>
            <person name="TheiBen G."/>
            <person name="Hagemann M."/>
            <person name="Harholt J."/>
            <person name="Dunand C."/>
            <person name="Zachgo S."/>
            <person name="Langdale J."/>
            <person name="Maumus F."/>
            <person name="Straeten D.V.D."/>
            <person name="Gould S.B."/>
            <person name="Rensing S.A."/>
        </authorList>
    </citation>
    <scope>NUCLEOTIDE SEQUENCE [LARGE SCALE GENOMIC DNA]</scope>
    <source>
        <strain evidence="2 3">S276</strain>
    </source>
</reference>
<dbReference type="Gramene" id="GBG92768">
    <property type="protein sequence ID" value="GBG92768"/>
    <property type="gene ID" value="CBR_g57011"/>
</dbReference>
<dbReference type="EMBL" id="BFEA01001131">
    <property type="protein sequence ID" value="GBG92768.1"/>
    <property type="molecule type" value="Genomic_DNA"/>
</dbReference>
<feature type="region of interest" description="Disordered" evidence="1">
    <location>
        <begin position="199"/>
        <end position="228"/>
    </location>
</feature>
<evidence type="ECO:0000256" key="1">
    <source>
        <dbReference type="SAM" id="MobiDB-lite"/>
    </source>
</evidence>
<protein>
    <submittedName>
        <fullName evidence="2">Uncharacterized protein</fullName>
    </submittedName>
</protein>
<evidence type="ECO:0000313" key="3">
    <source>
        <dbReference type="Proteomes" id="UP000265515"/>
    </source>
</evidence>
<feature type="region of interest" description="Disordered" evidence="1">
    <location>
        <begin position="1"/>
        <end position="60"/>
    </location>
</feature>
<gene>
    <name evidence="2" type="ORF">CBR_g57011</name>
</gene>
<keyword evidence="3" id="KW-1185">Reference proteome</keyword>
<organism evidence="2 3">
    <name type="scientific">Chara braunii</name>
    <name type="common">Braun's stonewort</name>
    <dbReference type="NCBI Taxonomy" id="69332"/>
    <lineage>
        <taxon>Eukaryota</taxon>
        <taxon>Viridiplantae</taxon>
        <taxon>Streptophyta</taxon>
        <taxon>Charophyceae</taxon>
        <taxon>Charales</taxon>
        <taxon>Characeae</taxon>
        <taxon>Chara</taxon>
    </lineage>
</organism>
<accession>A0A388MDW9</accession>
<sequence>MREHIDADRAKKEEKIMKKKAEEEAKRREEEELRSKEEERLRREKKAQRKKEKARKEAEFRAEMRKDMSIQLAIQMNEMHDKYFASWQHSGATLIGVRSSDKEKEQVIYEPGHSASEYSDDGSEVSVTQELSAKTRKLCLSEKRKRGPESVFEGYPPMEREPKRTPKRGSAKPAQLTGRMTRAKNKKYVGLSPISAKKRTPVKTPLWKRKTKTPAKKTSPGTHGTSATKGALARLRYLNAELKRLKDLDAMELQRICKEEGIQYDKKVYAIFEIAEHRTELALGNEESQKGDVIQITESDVVENTADEQAKGNE</sequence>
<name>A0A388MDW9_CHABU</name>
<feature type="region of interest" description="Disordered" evidence="1">
    <location>
        <begin position="283"/>
        <end position="314"/>
    </location>
</feature>
<evidence type="ECO:0000313" key="2">
    <source>
        <dbReference type="EMBL" id="GBG92768.1"/>
    </source>
</evidence>
<feature type="compositionally biased region" description="Basic residues" evidence="1">
    <location>
        <begin position="199"/>
        <end position="215"/>
    </location>
</feature>
<feature type="region of interest" description="Disordered" evidence="1">
    <location>
        <begin position="98"/>
        <end position="176"/>
    </location>
</feature>
<comment type="caution">
    <text evidence="2">The sequence shown here is derived from an EMBL/GenBank/DDBJ whole genome shotgun (WGS) entry which is preliminary data.</text>
</comment>
<feature type="compositionally biased region" description="Basic and acidic residues" evidence="1">
    <location>
        <begin position="1"/>
        <end position="42"/>
    </location>
</feature>
<proteinExistence type="predicted"/>
<feature type="compositionally biased region" description="Basic residues" evidence="1">
    <location>
        <begin position="43"/>
        <end position="53"/>
    </location>
</feature>
<dbReference type="Proteomes" id="UP000265515">
    <property type="component" value="Unassembled WGS sequence"/>
</dbReference>
<feature type="compositionally biased region" description="Polar residues" evidence="1">
    <location>
        <begin position="219"/>
        <end position="228"/>
    </location>
</feature>